<gene>
    <name evidence="2" type="ORF">CHO01_28840</name>
    <name evidence="3" type="ORF">HNR08_003501</name>
</gene>
<keyword evidence="4" id="KW-1185">Reference proteome</keyword>
<dbReference type="PANTHER" id="PTHR30121:SF6">
    <property type="entry name" value="SLR6007 PROTEIN"/>
    <property type="match status" value="1"/>
</dbReference>
<dbReference type="PANTHER" id="PTHR30121">
    <property type="entry name" value="UNCHARACTERIZED PROTEIN YJGR-RELATED"/>
    <property type="match status" value="1"/>
</dbReference>
<dbReference type="SUPFAM" id="SSF52540">
    <property type="entry name" value="P-loop containing nucleoside triphosphate hydrolases"/>
    <property type="match status" value="1"/>
</dbReference>
<organism evidence="2 4">
    <name type="scientific">Cellulomonas hominis</name>
    <dbReference type="NCBI Taxonomy" id="156981"/>
    <lineage>
        <taxon>Bacteria</taxon>
        <taxon>Bacillati</taxon>
        <taxon>Actinomycetota</taxon>
        <taxon>Actinomycetes</taxon>
        <taxon>Micrococcales</taxon>
        <taxon>Cellulomonadaceae</taxon>
        <taxon>Cellulomonas</taxon>
    </lineage>
</organism>
<dbReference type="OrthoDB" id="5125659at2"/>
<evidence type="ECO:0000313" key="5">
    <source>
        <dbReference type="Proteomes" id="UP000564629"/>
    </source>
</evidence>
<name>A0A511FIV8_9CELL</name>
<comment type="caution">
    <text evidence="2">The sequence shown here is derived from an EMBL/GenBank/DDBJ whole genome shotgun (WGS) entry which is preliminary data.</text>
</comment>
<evidence type="ECO:0000256" key="1">
    <source>
        <dbReference type="SAM" id="MobiDB-lite"/>
    </source>
</evidence>
<dbReference type="InterPro" id="IPR051162">
    <property type="entry name" value="T4SS_component"/>
</dbReference>
<dbReference type="Gene3D" id="3.40.50.300">
    <property type="entry name" value="P-loop containing nucleotide triphosphate hydrolases"/>
    <property type="match status" value="2"/>
</dbReference>
<evidence type="ECO:0000313" key="2">
    <source>
        <dbReference type="EMBL" id="GEL47768.1"/>
    </source>
</evidence>
<reference evidence="2 4" key="1">
    <citation type="submission" date="2019-07" db="EMBL/GenBank/DDBJ databases">
        <title>Whole genome shotgun sequence of Cellulomonas hominis NBRC 16055.</title>
        <authorList>
            <person name="Hosoyama A."/>
            <person name="Uohara A."/>
            <person name="Ohji S."/>
            <person name="Ichikawa N."/>
        </authorList>
    </citation>
    <scope>NUCLEOTIDE SEQUENCE [LARGE SCALE GENOMIC DNA]</scope>
    <source>
        <strain evidence="2 4">NBRC 16055</strain>
    </source>
</reference>
<protein>
    <submittedName>
        <fullName evidence="2">Uncharacterized protein</fullName>
    </submittedName>
</protein>
<dbReference type="AlphaFoldDB" id="A0A511FIV8"/>
<dbReference type="EMBL" id="JACHDN010000001">
    <property type="protein sequence ID" value="MBB5474765.1"/>
    <property type="molecule type" value="Genomic_DNA"/>
</dbReference>
<evidence type="ECO:0000313" key="3">
    <source>
        <dbReference type="EMBL" id="MBB5474765.1"/>
    </source>
</evidence>
<sequence>MAKKQPDWDPEMSTEPRWPTFLRGRLRGGWKDGLILGAGKGTKDRSVWLYRTVPLGPVADAKSVREMERACEPLLAAYEELAAMASTTGGRRSMTRQSYRETHLLVVNVPGTWTPSRGLPHSDYLSRMYTGADRQETISRVALFGVRLTDKIGGEQGLRAAAESVAETLLNGGIPLQDYEPDARKVGQALERAGLTVPSTQDFHLAESWWNNGQHPDTYVVPQQDCIHVFGTAAQAAAAKRLIDDGAPSWMDTAPTMTITMASVNDLHLPFVPGEHAASWWVTQILDRDALAVSVRGRVEPAVVTRAELRRNRQRNESDIQARAQAGKMDRQEQTEQTELLTSVENVYAGKGVPPTLVDAMVTVAVNGYVADMAGEFEGLTAQIGEMPNRQRAAMAETMIGSPVRANTSRQDLPVHTIAFSGAPGLSVVGDKVSRRALLLGFTERDRQAAWLDWMAAADQDDLPLMLCLGATGSGKSVLLNWLATQAGILRAPAVIVDPKPKSDFTAVVEAVNGQVFSLDELARADGVFDPLRFSRNKAVGVELAASMIMSINPWGKERENQEVPLLKALNAGVKAGATCTGQALLLAQELGKASAELVGPIMDAAETLPMFRAMVGLDPQGVALTMHDGVTLIKVGDANLQLPDPNDPTPNITQRAALALVRMMVFGSAMALTNRNGMIMLDEAWVFLQAGRSEMDRLGRLARSQRVFPMLFTQRATDALHAGLAGYISRGLILPIKDEDEAQAALQLFKIEATAERMARVTGAATMGDREGTAWNWNSMRALRDANTGEVARGAIGLYCDLAKRAVPVEIVLPDNFLKRTSTTERDILARERSAHALAAVRGPAPHESSAALFGDDSPLVAAPSTPSAVPVMPFLRPATGATPQVSAPVPAVPTPRAATAGAGAVPFLAPAAHGNGDSASVRTEAPPAPVRGKPLW</sequence>
<feature type="region of interest" description="Disordered" evidence="1">
    <location>
        <begin position="314"/>
        <end position="333"/>
    </location>
</feature>
<dbReference type="Pfam" id="PF12846">
    <property type="entry name" value="AAA_10"/>
    <property type="match status" value="1"/>
</dbReference>
<feature type="region of interest" description="Disordered" evidence="1">
    <location>
        <begin position="916"/>
        <end position="938"/>
    </location>
</feature>
<dbReference type="RefSeq" id="WP_146839165.1">
    <property type="nucleotide sequence ID" value="NZ_BJVQ01000048.1"/>
</dbReference>
<dbReference type="Proteomes" id="UP000321723">
    <property type="component" value="Unassembled WGS sequence"/>
</dbReference>
<proteinExistence type="predicted"/>
<dbReference type="Proteomes" id="UP000564629">
    <property type="component" value="Unassembled WGS sequence"/>
</dbReference>
<evidence type="ECO:0000313" key="4">
    <source>
        <dbReference type="Proteomes" id="UP000321723"/>
    </source>
</evidence>
<dbReference type="EMBL" id="BJVQ01000048">
    <property type="protein sequence ID" value="GEL47768.1"/>
    <property type="molecule type" value="Genomic_DNA"/>
</dbReference>
<dbReference type="InterPro" id="IPR027417">
    <property type="entry name" value="P-loop_NTPase"/>
</dbReference>
<accession>A0A511FIV8</accession>
<reference evidence="3 5" key="2">
    <citation type="submission" date="2020-08" db="EMBL/GenBank/DDBJ databases">
        <title>Sequencing the genomes of 1000 actinobacteria strains.</title>
        <authorList>
            <person name="Klenk H.-P."/>
        </authorList>
    </citation>
    <scope>NUCLEOTIDE SEQUENCE [LARGE SCALE GENOMIC DNA]</scope>
    <source>
        <strain evidence="3 5">DSM 9581</strain>
    </source>
</reference>